<evidence type="ECO:0000313" key="1">
    <source>
        <dbReference type="EMBL" id="JAH55879.1"/>
    </source>
</evidence>
<sequence>MRAHTRPVFSSIRSISQQKIIISSTSLQTVHEFSTVAA</sequence>
<dbReference type="EMBL" id="GBXM01052698">
    <property type="protein sequence ID" value="JAH55879.1"/>
    <property type="molecule type" value="Transcribed_RNA"/>
</dbReference>
<name>A0A0E9TQ90_ANGAN</name>
<proteinExistence type="predicted"/>
<protein>
    <submittedName>
        <fullName evidence="1">Uncharacterized protein</fullName>
    </submittedName>
</protein>
<organism evidence="1">
    <name type="scientific">Anguilla anguilla</name>
    <name type="common">European freshwater eel</name>
    <name type="synonym">Muraena anguilla</name>
    <dbReference type="NCBI Taxonomy" id="7936"/>
    <lineage>
        <taxon>Eukaryota</taxon>
        <taxon>Metazoa</taxon>
        <taxon>Chordata</taxon>
        <taxon>Craniata</taxon>
        <taxon>Vertebrata</taxon>
        <taxon>Euteleostomi</taxon>
        <taxon>Actinopterygii</taxon>
        <taxon>Neopterygii</taxon>
        <taxon>Teleostei</taxon>
        <taxon>Anguilliformes</taxon>
        <taxon>Anguillidae</taxon>
        <taxon>Anguilla</taxon>
    </lineage>
</organism>
<reference evidence="1" key="2">
    <citation type="journal article" date="2015" name="Fish Shellfish Immunol.">
        <title>Early steps in the European eel (Anguilla anguilla)-Vibrio vulnificus interaction in the gills: Role of the RtxA13 toxin.</title>
        <authorList>
            <person name="Callol A."/>
            <person name="Pajuelo D."/>
            <person name="Ebbesson L."/>
            <person name="Teles M."/>
            <person name="MacKenzie S."/>
            <person name="Amaro C."/>
        </authorList>
    </citation>
    <scope>NUCLEOTIDE SEQUENCE</scope>
</reference>
<reference evidence="1" key="1">
    <citation type="submission" date="2014-11" db="EMBL/GenBank/DDBJ databases">
        <authorList>
            <person name="Amaro Gonzalez C."/>
        </authorList>
    </citation>
    <scope>NUCLEOTIDE SEQUENCE</scope>
</reference>
<dbReference type="AlphaFoldDB" id="A0A0E9TQ90"/>
<accession>A0A0E9TQ90</accession>